<organism evidence="1">
    <name type="scientific">Glycine soja</name>
    <name type="common">Wild soybean</name>
    <dbReference type="NCBI Taxonomy" id="3848"/>
    <lineage>
        <taxon>Eukaryota</taxon>
        <taxon>Viridiplantae</taxon>
        <taxon>Streptophyta</taxon>
        <taxon>Embryophyta</taxon>
        <taxon>Tracheophyta</taxon>
        <taxon>Spermatophyta</taxon>
        <taxon>Magnoliopsida</taxon>
        <taxon>eudicotyledons</taxon>
        <taxon>Gunneridae</taxon>
        <taxon>Pentapetalae</taxon>
        <taxon>rosids</taxon>
        <taxon>fabids</taxon>
        <taxon>Fabales</taxon>
        <taxon>Fabaceae</taxon>
        <taxon>Papilionoideae</taxon>
        <taxon>50 kb inversion clade</taxon>
        <taxon>NPAAA clade</taxon>
        <taxon>indigoferoid/millettioid clade</taxon>
        <taxon>Phaseoleae</taxon>
        <taxon>Glycine</taxon>
        <taxon>Glycine subgen. Soja</taxon>
    </lineage>
</organism>
<evidence type="ECO:0000313" key="1">
    <source>
        <dbReference type="EMBL" id="KHN32594.1"/>
    </source>
</evidence>
<name>A0A0B2RJT8_GLYSO</name>
<dbReference type="AlphaFoldDB" id="A0A0B2RJT8"/>
<reference evidence="1" key="1">
    <citation type="submission" date="2014-07" db="EMBL/GenBank/DDBJ databases">
        <title>Identification of a novel salt tolerance gene in wild soybean by whole-genome sequencing.</title>
        <authorList>
            <person name="Lam H.-M."/>
            <person name="Qi X."/>
            <person name="Li M.-W."/>
            <person name="Liu X."/>
            <person name="Xie M."/>
            <person name="Ni M."/>
            <person name="Xu X."/>
        </authorList>
    </citation>
    <scope>NUCLEOTIDE SEQUENCE [LARGE SCALE GENOMIC DNA]</scope>
    <source>
        <tissue evidence="1">Root</tissue>
    </source>
</reference>
<dbReference type="EMBL" id="KN650000">
    <property type="protein sequence ID" value="KHN32594.1"/>
    <property type="molecule type" value="Genomic_DNA"/>
</dbReference>
<protein>
    <submittedName>
        <fullName evidence="1">Uncharacterized protein</fullName>
    </submittedName>
</protein>
<sequence>MLCRKYGAQGTYMPMLHSRIFTETEKYRNEEFTTCKVNVKIRTCYHMLKSKDQSASQLLAKHGLGSASSSHPSQIILTPMDPLNNNGSYIPDMVQEGANATSSHQGNSIACKTSLKANPYLKL</sequence>
<accession>A0A0B2RJT8</accession>
<gene>
    <name evidence="1" type="ORF">glysoja_042994</name>
</gene>
<dbReference type="Proteomes" id="UP000053555">
    <property type="component" value="Unassembled WGS sequence"/>
</dbReference>
<proteinExistence type="predicted"/>